<feature type="region of interest" description="Disordered" evidence="1">
    <location>
        <begin position="75"/>
        <end position="134"/>
    </location>
</feature>
<feature type="compositionally biased region" description="Polar residues" evidence="1">
    <location>
        <begin position="101"/>
        <end position="122"/>
    </location>
</feature>
<feature type="region of interest" description="Disordered" evidence="1">
    <location>
        <begin position="219"/>
        <end position="428"/>
    </location>
</feature>
<feature type="region of interest" description="Disordered" evidence="1">
    <location>
        <begin position="508"/>
        <end position="528"/>
    </location>
</feature>
<accession>A0A7S1YRK9</accession>
<feature type="compositionally biased region" description="Polar residues" evidence="1">
    <location>
        <begin position="358"/>
        <end position="382"/>
    </location>
</feature>
<gene>
    <name evidence="2" type="ORF">DBRI1063_LOCUS3488</name>
</gene>
<feature type="compositionally biased region" description="Basic and acidic residues" evidence="1">
    <location>
        <begin position="609"/>
        <end position="618"/>
    </location>
</feature>
<feature type="compositionally biased region" description="Basic and acidic residues" evidence="1">
    <location>
        <begin position="677"/>
        <end position="695"/>
    </location>
</feature>
<feature type="compositionally biased region" description="Polar residues" evidence="1">
    <location>
        <begin position="330"/>
        <end position="344"/>
    </location>
</feature>
<proteinExistence type="predicted"/>
<feature type="compositionally biased region" description="Basic residues" evidence="1">
    <location>
        <begin position="696"/>
        <end position="710"/>
    </location>
</feature>
<feature type="compositionally biased region" description="Basic and acidic residues" evidence="1">
    <location>
        <begin position="716"/>
        <end position="726"/>
    </location>
</feature>
<feature type="compositionally biased region" description="Polar residues" evidence="1">
    <location>
        <begin position="592"/>
        <end position="608"/>
    </location>
</feature>
<dbReference type="EMBL" id="HBGN01005384">
    <property type="protein sequence ID" value="CAD9317080.1"/>
    <property type="molecule type" value="Transcribed_RNA"/>
</dbReference>
<protein>
    <submittedName>
        <fullName evidence="2">Uncharacterized protein</fullName>
    </submittedName>
</protein>
<feature type="region of interest" description="Disordered" evidence="1">
    <location>
        <begin position="158"/>
        <end position="192"/>
    </location>
</feature>
<feature type="compositionally biased region" description="Polar residues" evidence="1">
    <location>
        <begin position="563"/>
        <end position="578"/>
    </location>
</feature>
<feature type="compositionally biased region" description="Polar residues" evidence="1">
    <location>
        <begin position="262"/>
        <end position="294"/>
    </location>
</feature>
<dbReference type="AlphaFoldDB" id="A0A7S1YRK9"/>
<reference evidence="2" key="1">
    <citation type="submission" date="2021-01" db="EMBL/GenBank/DDBJ databases">
        <authorList>
            <person name="Corre E."/>
            <person name="Pelletier E."/>
            <person name="Niang G."/>
            <person name="Scheremetjew M."/>
            <person name="Finn R."/>
            <person name="Kale V."/>
            <person name="Holt S."/>
            <person name="Cochrane G."/>
            <person name="Meng A."/>
            <person name="Brown T."/>
            <person name="Cohen L."/>
        </authorList>
    </citation>
    <scope>NUCLEOTIDE SEQUENCE</scope>
    <source>
        <strain evidence="2">Pop2</strain>
    </source>
</reference>
<evidence type="ECO:0000313" key="2">
    <source>
        <dbReference type="EMBL" id="CAD9317080.1"/>
    </source>
</evidence>
<evidence type="ECO:0000256" key="1">
    <source>
        <dbReference type="SAM" id="MobiDB-lite"/>
    </source>
</evidence>
<feature type="compositionally biased region" description="Basic and acidic residues" evidence="1">
    <location>
        <begin position="163"/>
        <end position="172"/>
    </location>
</feature>
<name>A0A7S1YRK9_9STRA</name>
<feature type="region of interest" description="Disordered" evidence="1">
    <location>
        <begin position="562"/>
        <end position="624"/>
    </location>
</feature>
<feature type="compositionally biased region" description="Basic and acidic residues" evidence="1">
    <location>
        <begin position="469"/>
        <end position="479"/>
    </location>
</feature>
<feature type="compositionally biased region" description="Low complexity" evidence="1">
    <location>
        <begin position="412"/>
        <end position="428"/>
    </location>
</feature>
<feature type="region of interest" description="Disordered" evidence="1">
    <location>
        <begin position="677"/>
        <end position="731"/>
    </location>
</feature>
<organism evidence="2">
    <name type="scientific">Ditylum brightwellii</name>
    <dbReference type="NCBI Taxonomy" id="49249"/>
    <lineage>
        <taxon>Eukaryota</taxon>
        <taxon>Sar</taxon>
        <taxon>Stramenopiles</taxon>
        <taxon>Ochrophyta</taxon>
        <taxon>Bacillariophyta</taxon>
        <taxon>Mediophyceae</taxon>
        <taxon>Lithodesmiophycidae</taxon>
        <taxon>Lithodesmiales</taxon>
        <taxon>Lithodesmiaceae</taxon>
        <taxon>Ditylum</taxon>
    </lineage>
</organism>
<sequence>MGGTSRRAVALSRYLAALNDIDNGGRNETSFSKKSRINIVDNNKEEQQLCLVVGESSSDSVASCDVEGKGLCGDRDEEERGEVQAVGPVDQHHHNLRRATVSVNKNASTASSSKPHNSSFYRQQQSSSVPSRSKGEAFIVDSSTLMKKSKVWGAAASSVQKTGKFDHRRPSVDNDTYSPNSSNDAIDCPSASDDVVDITGVSITVSGEYDHVTISSEMSGLTPASHLHTPTPTSLHPPQMQQPQQRQQPHDQTSQHDLVAGISSNTPFTSPHISSHQTENHTSPPHNNSVGNQHRNSRHHWPPTPPKTQHHQPSYSSNQTPPQIAPSPTPLWTSKSNQGNTMNPNRREHRAKRGESFTRPQQLPNGNTGSHNAVNNQEQTATPPRWKQKGAMLKIDTGASKRQPSGRTKAKLPQQPISSFQQQQQNRLSLSQAVIREHDDTNNTLPSTPESHESPTIDRNGSEISDPDSSEHHSNCSDKENDDGPTSATAEVNRSPIHERIAAWNQEGNQHSQEHLTYQKQKTQQDLRNSSYHLNKQVKEKNVSMRYAKNDEDVEEKRYGIQENHNVHVSQPLANNEGMNGAPFQRRRHHSVSNSTSPDQEIQSVSAKQSERRDIREEGEIDGDSADAYQLQETLPDPPSQVAVAAAEVAAELVRRGGKSPKAAAAFLATIQAKNGNDIRERGPDDIDINSAEKSRRWKQLRQKNHRKKQLSLSSDKTRMSEEQKQEGQTGVQIASYGVAETTATNEMRLSSRQSAMVSKKAEPGNNTMVKMSLMNSGSGDGIANNLTTGGIRNEILDQQQALVTSRQLVSPPRHTEPTSDLDATACHHSSASTDFETRVQSNLHEMEVRMEARMLRLEARLEAQLKARLEYMEAKMDARLDEIQSILKLMMTVSVNVSGSSSKGERSTDEDYEV</sequence>
<feature type="compositionally biased region" description="Polar residues" evidence="1">
    <location>
        <begin position="173"/>
        <end position="184"/>
    </location>
</feature>
<feature type="region of interest" description="Disordered" evidence="1">
    <location>
        <begin position="440"/>
        <end position="493"/>
    </location>
</feature>
<feature type="compositionally biased region" description="Low complexity" evidence="1">
    <location>
        <begin position="225"/>
        <end position="252"/>
    </location>
</feature>